<gene>
    <name evidence="3" type="ORF">G2W53_012341</name>
</gene>
<accession>A0A834TWM7</accession>
<reference evidence="3" key="1">
    <citation type="submission" date="2020-09" db="EMBL/GenBank/DDBJ databases">
        <title>Genome-Enabled Discovery of Anthraquinone Biosynthesis in Senna tora.</title>
        <authorList>
            <person name="Kang S.-H."/>
            <person name="Pandey R.P."/>
            <person name="Lee C.-M."/>
            <person name="Sim J.-S."/>
            <person name="Jeong J.-T."/>
            <person name="Choi B.-S."/>
            <person name="Jung M."/>
            <person name="Ginzburg D."/>
            <person name="Zhao K."/>
            <person name="Won S.Y."/>
            <person name="Oh T.-J."/>
            <person name="Yu Y."/>
            <person name="Kim N.-H."/>
            <person name="Lee O.R."/>
            <person name="Lee T.-H."/>
            <person name="Bashyal P."/>
            <person name="Kim T.-S."/>
            <person name="Lee W.-H."/>
            <person name="Kawkins C."/>
            <person name="Kim C.-K."/>
            <person name="Kim J.S."/>
            <person name="Ahn B.O."/>
            <person name="Rhee S.Y."/>
            <person name="Sohng J.K."/>
        </authorList>
    </citation>
    <scope>NUCLEOTIDE SEQUENCE</scope>
    <source>
        <tissue evidence="3">Leaf</tissue>
    </source>
</reference>
<sequence length="375" mass="41745">MEKSEEAERLLGVAEKLLFNRDLTGSREFAILAQETEPLLEGSDLILAIVEVLLAADNRINNHLDWYAILQIDRRSDDFEFIRKQYRRLALLLHPDKNGFPLADQAFKLVSDAWAVLSDPAKKSLYDRELSLYSKVDLSTPGWVQQDKLPVRRGDPGSSGRNQGFDFRNSTGNATRDDEISRRRPSTFWTACPYCYLLCEYHKIYEGCCLMCQNCERSFHGVSIPTLPPLVPGQDAYYCCWGFFPLSFASANAGQKEAPPPPPGFSNWTPPPVSESAQLPENNGWDNAVPMAAANPVAAAKPVKVSNGISSGFGSSGRKRGRPRKNPLLMWRFNGKRGFIILEVDVVTAGRKLKLLGLKTHRSSKTLSNPAAKSP</sequence>
<feature type="region of interest" description="Disordered" evidence="1">
    <location>
        <begin position="147"/>
        <end position="180"/>
    </location>
</feature>
<feature type="domain" description="J" evidence="2">
    <location>
        <begin position="65"/>
        <end position="130"/>
    </location>
</feature>
<dbReference type="AlphaFoldDB" id="A0A834TWM7"/>
<dbReference type="PANTHER" id="PTHR45496">
    <property type="entry name" value="CHAPERONE DNAJ-DOMAIN SUPERFAMILY PROTEIN"/>
    <property type="match status" value="1"/>
</dbReference>
<organism evidence="3 4">
    <name type="scientific">Senna tora</name>
    <dbReference type="NCBI Taxonomy" id="362788"/>
    <lineage>
        <taxon>Eukaryota</taxon>
        <taxon>Viridiplantae</taxon>
        <taxon>Streptophyta</taxon>
        <taxon>Embryophyta</taxon>
        <taxon>Tracheophyta</taxon>
        <taxon>Spermatophyta</taxon>
        <taxon>Magnoliopsida</taxon>
        <taxon>eudicotyledons</taxon>
        <taxon>Gunneridae</taxon>
        <taxon>Pentapetalae</taxon>
        <taxon>rosids</taxon>
        <taxon>fabids</taxon>
        <taxon>Fabales</taxon>
        <taxon>Fabaceae</taxon>
        <taxon>Caesalpinioideae</taxon>
        <taxon>Cassia clade</taxon>
        <taxon>Senna</taxon>
    </lineage>
</organism>
<dbReference type="SMART" id="SM00271">
    <property type="entry name" value="DnaJ"/>
    <property type="match status" value="1"/>
</dbReference>
<evidence type="ECO:0000313" key="4">
    <source>
        <dbReference type="Proteomes" id="UP000634136"/>
    </source>
</evidence>
<dbReference type="InterPro" id="IPR036869">
    <property type="entry name" value="J_dom_sf"/>
</dbReference>
<dbReference type="InterPro" id="IPR018253">
    <property type="entry name" value="DnaJ_domain_CS"/>
</dbReference>
<evidence type="ECO:0000259" key="2">
    <source>
        <dbReference type="PROSITE" id="PS50076"/>
    </source>
</evidence>
<dbReference type="PRINTS" id="PR00625">
    <property type="entry name" value="JDOMAIN"/>
</dbReference>
<comment type="caution">
    <text evidence="3">The sequence shown here is derived from an EMBL/GenBank/DDBJ whole genome shotgun (WGS) entry which is preliminary data.</text>
</comment>
<dbReference type="PROSITE" id="PS50076">
    <property type="entry name" value="DNAJ_2"/>
    <property type="match status" value="1"/>
</dbReference>
<protein>
    <submittedName>
        <fullName evidence="3">Curved DNA-binding protein</fullName>
    </submittedName>
</protein>
<dbReference type="EMBL" id="JAAIUW010000005">
    <property type="protein sequence ID" value="KAF7830008.1"/>
    <property type="molecule type" value="Genomic_DNA"/>
</dbReference>
<evidence type="ECO:0000256" key="1">
    <source>
        <dbReference type="SAM" id="MobiDB-lite"/>
    </source>
</evidence>
<dbReference type="InterPro" id="IPR001623">
    <property type="entry name" value="DnaJ_domain"/>
</dbReference>
<dbReference type="OrthoDB" id="10250354at2759"/>
<dbReference type="SUPFAM" id="SSF46565">
    <property type="entry name" value="Chaperone J-domain"/>
    <property type="match status" value="1"/>
</dbReference>
<dbReference type="PROSITE" id="PS00636">
    <property type="entry name" value="DNAJ_1"/>
    <property type="match status" value="1"/>
</dbReference>
<dbReference type="Gene3D" id="1.10.287.110">
    <property type="entry name" value="DnaJ domain"/>
    <property type="match status" value="1"/>
</dbReference>
<name>A0A834TWM7_9FABA</name>
<dbReference type="Proteomes" id="UP000634136">
    <property type="component" value="Unassembled WGS sequence"/>
</dbReference>
<proteinExistence type="predicted"/>
<dbReference type="PANTHER" id="PTHR45496:SF1">
    <property type="entry name" value="CHAPERONE DNAJ-DOMAIN SUPERFAMILY PROTEIN"/>
    <property type="match status" value="1"/>
</dbReference>
<keyword evidence="4" id="KW-1185">Reference proteome</keyword>
<dbReference type="InterPro" id="IPR053052">
    <property type="entry name" value="Imprinting_Balance_Reg"/>
</dbReference>
<dbReference type="CDD" id="cd06257">
    <property type="entry name" value="DnaJ"/>
    <property type="match status" value="1"/>
</dbReference>
<evidence type="ECO:0000313" key="3">
    <source>
        <dbReference type="EMBL" id="KAF7830008.1"/>
    </source>
</evidence>
<dbReference type="Pfam" id="PF00226">
    <property type="entry name" value="DnaJ"/>
    <property type="match status" value="1"/>
</dbReference>
<dbReference type="GO" id="GO:0003677">
    <property type="term" value="F:DNA binding"/>
    <property type="evidence" value="ECO:0007669"/>
    <property type="project" value="UniProtKB-KW"/>
</dbReference>
<keyword evidence="3" id="KW-0238">DNA-binding</keyword>